<sequence>MPAPTHRRLADELRRLLDGNSLYTAIDARNRAWTAVLVRTEHTLPDDGDVTVHVIDNGIGVRYEVYEPQENDSSRLHTPPDLPGVVRLVLDLTRRDPR</sequence>
<gene>
    <name evidence="1" type="ORF">GCM10010126_57920</name>
</gene>
<protein>
    <submittedName>
        <fullName evidence="1">Uncharacterized protein</fullName>
    </submittedName>
</protein>
<organism evidence="1 2">
    <name type="scientific">Planomonospora parontospora</name>
    <dbReference type="NCBI Taxonomy" id="58119"/>
    <lineage>
        <taxon>Bacteria</taxon>
        <taxon>Bacillati</taxon>
        <taxon>Actinomycetota</taxon>
        <taxon>Actinomycetes</taxon>
        <taxon>Streptosporangiales</taxon>
        <taxon>Streptosporangiaceae</taxon>
        <taxon>Planomonospora</taxon>
    </lineage>
</organism>
<dbReference type="RefSeq" id="WP_191897591.1">
    <property type="nucleotide sequence ID" value="NZ_BMQD01000023.1"/>
</dbReference>
<dbReference type="Proteomes" id="UP000627984">
    <property type="component" value="Unassembled WGS sequence"/>
</dbReference>
<reference evidence="1" key="2">
    <citation type="submission" date="2022-09" db="EMBL/GenBank/DDBJ databases">
        <authorList>
            <person name="Sun Q."/>
            <person name="Ohkuma M."/>
        </authorList>
    </citation>
    <scope>NUCLEOTIDE SEQUENCE</scope>
    <source>
        <strain evidence="1">JCM 3093</strain>
    </source>
</reference>
<dbReference type="EMBL" id="BMQD01000023">
    <property type="protein sequence ID" value="GGK90884.1"/>
    <property type="molecule type" value="Genomic_DNA"/>
</dbReference>
<accession>A0AA37BLL8</accession>
<reference evidence="1" key="1">
    <citation type="journal article" date="2014" name="Int. J. Syst. Evol. Microbiol.">
        <title>Complete genome sequence of Corynebacterium casei LMG S-19264T (=DSM 44701T), isolated from a smear-ripened cheese.</title>
        <authorList>
            <consortium name="US DOE Joint Genome Institute (JGI-PGF)"/>
            <person name="Walter F."/>
            <person name="Albersmeier A."/>
            <person name="Kalinowski J."/>
            <person name="Ruckert C."/>
        </authorList>
    </citation>
    <scope>NUCLEOTIDE SEQUENCE</scope>
    <source>
        <strain evidence="1">JCM 3093</strain>
    </source>
</reference>
<evidence type="ECO:0000313" key="2">
    <source>
        <dbReference type="Proteomes" id="UP000627984"/>
    </source>
</evidence>
<name>A0AA37BLL8_9ACTN</name>
<evidence type="ECO:0000313" key="1">
    <source>
        <dbReference type="EMBL" id="GGK90884.1"/>
    </source>
</evidence>
<proteinExistence type="predicted"/>
<comment type="caution">
    <text evidence="1">The sequence shown here is derived from an EMBL/GenBank/DDBJ whole genome shotgun (WGS) entry which is preliminary data.</text>
</comment>
<dbReference type="AlphaFoldDB" id="A0AA37BLL8"/>